<dbReference type="InterPro" id="IPR057744">
    <property type="entry name" value="OTAase-like"/>
</dbReference>
<dbReference type="SUPFAM" id="SSF51556">
    <property type="entry name" value="Metallo-dependent hydrolases"/>
    <property type="match status" value="1"/>
</dbReference>
<evidence type="ECO:0000313" key="2">
    <source>
        <dbReference type="EMBL" id="MDA3624024.1"/>
    </source>
</evidence>
<keyword evidence="3" id="KW-1185">Reference proteome</keyword>
<dbReference type="EMBL" id="JAQGLA010000001">
    <property type="protein sequence ID" value="MDA3624024.1"/>
    <property type="molecule type" value="Genomic_DNA"/>
</dbReference>
<dbReference type="SUPFAM" id="SSF51338">
    <property type="entry name" value="Composite domain of metallo-dependent hydrolases"/>
    <property type="match status" value="2"/>
</dbReference>
<dbReference type="CDD" id="cd01299">
    <property type="entry name" value="Met_dep_hydrolase_A"/>
    <property type="match status" value="1"/>
</dbReference>
<dbReference type="Gene3D" id="2.30.40.10">
    <property type="entry name" value="Urease, subunit C, domain 1"/>
    <property type="match status" value="1"/>
</dbReference>
<comment type="caution">
    <text evidence="2">The sequence shown here is derived from an EMBL/GenBank/DDBJ whole genome shotgun (WGS) entry which is preliminary data.</text>
</comment>
<name>A0ABT4USD7_9PSEU</name>
<dbReference type="PANTHER" id="PTHR43135">
    <property type="entry name" value="ALPHA-D-RIBOSE 1-METHYLPHOSPHONATE 5-TRIPHOSPHATE DIPHOSPHATASE"/>
    <property type="match status" value="1"/>
</dbReference>
<protein>
    <submittedName>
        <fullName evidence="2">Amidohydrolase family protein</fullName>
    </submittedName>
</protein>
<reference evidence="2 3" key="1">
    <citation type="submission" date="2022-11" db="EMBL/GenBank/DDBJ databases">
        <title>Draft genome sequence of Saccharopolyspora sp. WRP15-2 isolated from rhizosphere soils of wild rice in Thailand.</title>
        <authorList>
            <person name="Duangmal K."/>
            <person name="Kammanee S."/>
            <person name="Muangham S."/>
        </authorList>
    </citation>
    <scope>NUCLEOTIDE SEQUENCE [LARGE SCALE GENOMIC DNA]</scope>
    <source>
        <strain evidence="2 3">WRP15-2</strain>
    </source>
</reference>
<sequence>MTSRILFRNAAVLEPRSGELLPDRSVVVAGGRIAEVTTEPVRTGGAPEIDVRGRVLMPGLIDSHTHVTQVSADFAELKSWSPYYAAARVGKLLDQMLMRGFTTVRDMGGADHGVARAVAEGLFRGPRVLFGGPIIAPTGGHGLTRICDGEIELRRAIREQMALGAHHIKLTVSGSVVSSMRIDSLGYSEPEIRAAVDEANLAHRYVAGHAYTAEAVNRALRCGVRTIEHGNLIDESSIELFQQHQAFYVPTLATYHALTRDDAPHALSEEKRRKVDEVIDAGLHALELADRAGLKIGYGTDLHGELHDHQLSEFSLRARVQKPVDIIRAATTTGAEIAGMVGEIGEIVPGAAADLLVVDGNPLEDIGVLTDPEHRLPLIVRNGEVVKNHLAA</sequence>
<dbReference type="InterPro" id="IPR032466">
    <property type="entry name" value="Metal_Hydrolase"/>
</dbReference>
<dbReference type="InterPro" id="IPR051781">
    <property type="entry name" value="Metallo-dep_Hydrolase"/>
</dbReference>
<dbReference type="Gene3D" id="3.20.20.140">
    <property type="entry name" value="Metal-dependent hydrolases"/>
    <property type="match status" value="1"/>
</dbReference>
<dbReference type="RefSeq" id="WP_270946592.1">
    <property type="nucleotide sequence ID" value="NZ_JAQGLA010000001.1"/>
</dbReference>
<organism evidence="2 3">
    <name type="scientific">Saccharopolyspora oryzae</name>
    <dbReference type="NCBI Taxonomy" id="2997343"/>
    <lineage>
        <taxon>Bacteria</taxon>
        <taxon>Bacillati</taxon>
        <taxon>Actinomycetota</taxon>
        <taxon>Actinomycetes</taxon>
        <taxon>Pseudonocardiales</taxon>
        <taxon>Pseudonocardiaceae</taxon>
        <taxon>Saccharopolyspora</taxon>
    </lineage>
</organism>
<feature type="domain" description="Amidohydrolase-related" evidence="1">
    <location>
        <begin position="55"/>
        <end position="375"/>
    </location>
</feature>
<proteinExistence type="predicted"/>
<evidence type="ECO:0000313" key="3">
    <source>
        <dbReference type="Proteomes" id="UP001210380"/>
    </source>
</evidence>
<dbReference type="Proteomes" id="UP001210380">
    <property type="component" value="Unassembled WGS sequence"/>
</dbReference>
<dbReference type="PANTHER" id="PTHR43135:SF3">
    <property type="entry name" value="ALPHA-D-RIBOSE 1-METHYLPHOSPHONATE 5-TRIPHOSPHATE DIPHOSPHATASE"/>
    <property type="match status" value="1"/>
</dbReference>
<evidence type="ECO:0000259" key="1">
    <source>
        <dbReference type="Pfam" id="PF01979"/>
    </source>
</evidence>
<accession>A0ABT4USD7</accession>
<dbReference type="Pfam" id="PF01979">
    <property type="entry name" value="Amidohydro_1"/>
    <property type="match status" value="1"/>
</dbReference>
<dbReference type="InterPro" id="IPR011059">
    <property type="entry name" value="Metal-dep_hydrolase_composite"/>
</dbReference>
<gene>
    <name evidence="2" type="ORF">OU415_01170</name>
</gene>
<dbReference type="InterPro" id="IPR006680">
    <property type="entry name" value="Amidohydro-rel"/>
</dbReference>